<evidence type="ECO:0000313" key="2">
    <source>
        <dbReference type="EMBL" id="AMS04102.1"/>
    </source>
</evidence>
<name>A0AAC8YC83_9ACTN</name>
<organism evidence="2 3">
    <name type="scientific">Acidipropionibacterium acidipropionici</name>
    <dbReference type="NCBI Taxonomy" id="1748"/>
    <lineage>
        <taxon>Bacteria</taxon>
        <taxon>Bacillati</taxon>
        <taxon>Actinomycetota</taxon>
        <taxon>Actinomycetes</taxon>
        <taxon>Propionibacteriales</taxon>
        <taxon>Propionibacteriaceae</taxon>
        <taxon>Acidipropionibacterium</taxon>
    </lineage>
</organism>
<feature type="region of interest" description="Disordered" evidence="1">
    <location>
        <begin position="222"/>
        <end position="243"/>
    </location>
</feature>
<feature type="compositionally biased region" description="Polar residues" evidence="1">
    <location>
        <begin position="189"/>
        <end position="203"/>
    </location>
</feature>
<dbReference type="Proteomes" id="UP000075221">
    <property type="component" value="Chromosome"/>
</dbReference>
<sequence>MSGNALLVWALLSDDPRDGWLRRSYTEIAAWCGWTSSPSANRQRVRRAINELTAAGWLHTRTFWVAAETSVPLFCTRPVAGRWEPLPRHVISTARTAGRDGARIIAHYLAWQRIAGHSRWTDAPMKQVADLLGAPHGQVARIRGLLTRLGLIVCEERHGRSARVWFDPDAAPTPEPAQRSLPDPPEQMSHGSPEQMSHGSPEQMSPVVLDTELDTELDTRLASASRGQTVRGPAADKPPTSNKRIRHEDTAAHAARQFIAGQAQFTGAPGRVRGQARQLLARQLRRLPEGTSIDEVLQVLADRLDAEPGPDRNHCAVLRRLMAGINADVKAGDLTRHDAGGLSSDEPAAPTAATMWPAAEVGQNTVKPVGRLEELAGGSRQEPAITALARKAISRDTAAARHRVVTVMLDLVKARCAPAEVEAMEWAAMVVRHAIDCDEIGREVGQSW</sequence>
<dbReference type="EMBL" id="CP014352">
    <property type="protein sequence ID" value="AMS04102.1"/>
    <property type="molecule type" value="Genomic_DNA"/>
</dbReference>
<evidence type="ECO:0000256" key="1">
    <source>
        <dbReference type="SAM" id="MobiDB-lite"/>
    </source>
</evidence>
<evidence type="ECO:0000313" key="3">
    <source>
        <dbReference type="Proteomes" id="UP000075221"/>
    </source>
</evidence>
<dbReference type="RefSeq" id="WP_062818695.1">
    <property type="nucleotide sequence ID" value="NZ_CP014352.1"/>
</dbReference>
<reference evidence="2 3" key="1">
    <citation type="submission" date="2016-02" db="EMBL/GenBank/DDBJ databases">
        <title>Complete Genome Sequence of Propionibacterium acidipropionici ATCC 55737.</title>
        <authorList>
            <person name="Luna Flores C.H."/>
            <person name="Nielsen L.K."/>
            <person name="Marcellin E."/>
        </authorList>
    </citation>
    <scope>NUCLEOTIDE SEQUENCE [LARGE SCALE GENOMIC DNA]</scope>
    <source>
        <strain evidence="2 3">ATCC 55737</strain>
    </source>
</reference>
<gene>
    <name evidence="2" type="ORF">AXH35_00015</name>
</gene>
<feature type="region of interest" description="Disordered" evidence="1">
    <location>
        <begin position="165"/>
        <end position="203"/>
    </location>
</feature>
<dbReference type="AlphaFoldDB" id="A0AAC8YC83"/>
<proteinExistence type="predicted"/>
<protein>
    <submittedName>
        <fullName evidence="2">Uncharacterized protein</fullName>
    </submittedName>
</protein>
<accession>A0AAC8YC83</accession>